<dbReference type="Pfam" id="PF23343">
    <property type="entry name" value="REP_ORF2-G2P"/>
    <property type="match status" value="1"/>
</dbReference>
<dbReference type="EMBL" id="FOEE01000005">
    <property type="protein sequence ID" value="SEO83537.1"/>
    <property type="molecule type" value="Genomic_DNA"/>
</dbReference>
<gene>
    <name evidence="2" type="ORF">SAMN05660991_01915</name>
</gene>
<dbReference type="STRING" id="673521.SAMN05660991_01915"/>
<sequence>MLTPPLSPSSPAGWFVTLYPGAGEVGGSFRYSVPVQRAPGGGDPERSKEEAARRAARKVRRYCAHNRLNRLGTLTYRGSGCHDPRRLRRDVSEFFRSLRKLLGGTPVAYLWVPEWHKTDHGLHVHFAVGRFIARGLIEQAWGHGFVHIKRLSAPSGSTAAGLARDEARIAARYLSKYMRKGFDVRRIPGLHRYEVAQRFQPETVRLRGRTIEDVMAQAVTAMGGDPDEVWTSDQSLAWQGPPALWAMWR</sequence>
<dbReference type="InterPro" id="IPR056906">
    <property type="entry name" value="ORF2/G2P_dom"/>
</dbReference>
<organism evidence="2 3">
    <name type="scientific">Trujillonella endophytica</name>
    <dbReference type="NCBI Taxonomy" id="673521"/>
    <lineage>
        <taxon>Bacteria</taxon>
        <taxon>Bacillati</taxon>
        <taxon>Actinomycetota</taxon>
        <taxon>Actinomycetes</taxon>
        <taxon>Geodermatophilales</taxon>
        <taxon>Geodermatophilaceae</taxon>
        <taxon>Trujillonella</taxon>
    </lineage>
</organism>
<evidence type="ECO:0000313" key="2">
    <source>
        <dbReference type="EMBL" id="SEO83537.1"/>
    </source>
</evidence>
<evidence type="ECO:0000313" key="3">
    <source>
        <dbReference type="Proteomes" id="UP000198960"/>
    </source>
</evidence>
<feature type="domain" description="Replication-associated protein ORF2/G2P" evidence="1">
    <location>
        <begin position="70"/>
        <end position="181"/>
    </location>
</feature>
<accession>A0A1H8SY19</accession>
<proteinExistence type="predicted"/>
<reference evidence="3" key="1">
    <citation type="submission" date="2016-10" db="EMBL/GenBank/DDBJ databases">
        <authorList>
            <person name="Varghese N."/>
            <person name="Submissions S."/>
        </authorList>
    </citation>
    <scope>NUCLEOTIDE SEQUENCE [LARGE SCALE GENOMIC DNA]</scope>
    <source>
        <strain evidence="3">DSM 45413</strain>
    </source>
</reference>
<keyword evidence="3" id="KW-1185">Reference proteome</keyword>
<evidence type="ECO:0000259" key="1">
    <source>
        <dbReference type="Pfam" id="PF23343"/>
    </source>
</evidence>
<dbReference type="AlphaFoldDB" id="A0A1H8SY19"/>
<protein>
    <recommendedName>
        <fullName evidence="1">Replication-associated protein ORF2/G2P domain-containing protein</fullName>
    </recommendedName>
</protein>
<name>A0A1H8SY19_9ACTN</name>
<dbReference type="Proteomes" id="UP000198960">
    <property type="component" value="Unassembled WGS sequence"/>
</dbReference>